<proteinExistence type="predicted"/>
<sequence length="285" mass="31978">MSSHYGGQPLDANPFADPQNPFQQSNASAFSLESVGRATPTGGAANIGAYVADHDRRAQELEQKQRELEARERQLQQREAEVEQLKPNWPPFVPILVHRIELIPPEQQKAAKLTYTYWLSLVVALVLNFVVSLLHLFVGGSVGGLISSAVFLAFISIFSFVLWYYPIYTGWRRLHKRGAALLFYMFFIFFSFHIIFCLYMAIGIGAGGSGGLYSTIKLMIEHHWVAGIFGIITSIFWIFQLVGGLVIFRLIWNFKNGNSEISFANAKTEFQGLGALFKLFRATTG</sequence>
<keyword evidence="3 7" id="KW-1133">Transmembrane helix</keyword>
<feature type="transmembrane region" description="Helical" evidence="7">
    <location>
        <begin position="144"/>
        <end position="167"/>
    </location>
</feature>
<comment type="subcellular location">
    <subcellularLocation>
        <location evidence="1">Membrane</location>
        <topology evidence="1">Multi-pass membrane protein</topology>
    </subcellularLocation>
</comment>
<dbReference type="InterPro" id="IPR007273">
    <property type="entry name" value="SCAMP"/>
</dbReference>
<gene>
    <name evidence="8" type="primary">SCAMP4</name>
    <name evidence="8" type="ORF">LOC62_02G001932</name>
</gene>
<feature type="transmembrane region" description="Helical" evidence="7">
    <location>
        <begin position="224"/>
        <end position="252"/>
    </location>
</feature>
<evidence type="ECO:0000256" key="7">
    <source>
        <dbReference type="SAM" id="Phobius"/>
    </source>
</evidence>
<evidence type="ECO:0000256" key="2">
    <source>
        <dbReference type="ARBA" id="ARBA00022692"/>
    </source>
</evidence>
<feature type="region of interest" description="Disordered" evidence="6">
    <location>
        <begin position="1"/>
        <end position="34"/>
    </location>
</feature>
<feature type="coiled-coil region" evidence="5">
    <location>
        <begin position="51"/>
        <end position="85"/>
    </location>
</feature>
<accession>A0AAF0Y7P9</accession>
<keyword evidence="9" id="KW-1185">Reference proteome</keyword>
<feature type="transmembrane region" description="Helical" evidence="7">
    <location>
        <begin position="117"/>
        <end position="138"/>
    </location>
</feature>
<dbReference type="GO" id="GO:0015031">
    <property type="term" value="P:protein transport"/>
    <property type="evidence" value="ECO:0007669"/>
    <property type="project" value="InterPro"/>
</dbReference>
<evidence type="ECO:0000256" key="1">
    <source>
        <dbReference type="ARBA" id="ARBA00004141"/>
    </source>
</evidence>
<dbReference type="PANTHER" id="PTHR10687">
    <property type="entry name" value="SECRETORY CARRIER-ASSOCIATED MEMBRANE PROTEIN SCAMP"/>
    <property type="match status" value="1"/>
</dbReference>
<keyword evidence="2 7" id="KW-0812">Transmembrane</keyword>
<dbReference type="Pfam" id="PF04144">
    <property type="entry name" value="SCAMP"/>
    <property type="match status" value="1"/>
</dbReference>
<organism evidence="8 9">
    <name type="scientific">Vanrija pseudolonga</name>
    <dbReference type="NCBI Taxonomy" id="143232"/>
    <lineage>
        <taxon>Eukaryota</taxon>
        <taxon>Fungi</taxon>
        <taxon>Dikarya</taxon>
        <taxon>Basidiomycota</taxon>
        <taxon>Agaricomycotina</taxon>
        <taxon>Tremellomycetes</taxon>
        <taxon>Trichosporonales</taxon>
        <taxon>Trichosporonaceae</taxon>
        <taxon>Vanrija</taxon>
    </lineage>
</organism>
<dbReference type="AlphaFoldDB" id="A0AAF0Y7P9"/>
<dbReference type="GeneID" id="87805183"/>
<dbReference type="InterPro" id="IPR036259">
    <property type="entry name" value="MFS_trans_sf"/>
</dbReference>
<keyword evidence="4 7" id="KW-0472">Membrane</keyword>
<evidence type="ECO:0000256" key="5">
    <source>
        <dbReference type="SAM" id="Coils"/>
    </source>
</evidence>
<feature type="compositionally biased region" description="Polar residues" evidence="6">
    <location>
        <begin position="20"/>
        <end position="31"/>
    </location>
</feature>
<dbReference type="SUPFAM" id="SSF103473">
    <property type="entry name" value="MFS general substrate transporter"/>
    <property type="match status" value="1"/>
</dbReference>
<evidence type="ECO:0000256" key="4">
    <source>
        <dbReference type="ARBA" id="ARBA00023136"/>
    </source>
</evidence>
<dbReference type="GO" id="GO:0055038">
    <property type="term" value="C:recycling endosome membrane"/>
    <property type="evidence" value="ECO:0007669"/>
    <property type="project" value="TreeGrafter"/>
</dbReference>
<name>A0AAF0Y7P9_9TREE</name>
<dbReference type="GO" id="GO:0032588">
    <property type="term" value="C:trans-Golgi network membrane"/>
    <property type="evidence" value="ECO:0007669"/>
    <property type="project" value="TreeGrafter"/>
</dbReference>
<dbReference type="Proteomes" id="UP000827549">
    <property type="component" value="Chromosome 2"/>
</dbReference>
<reference evidence="8" key="1">
    <citation type="submission" date="2023-10" db="EMBL/GenBank/DDBJ databases">
        <authorList>
            <person name="Noh H."/>
        </authorList>
    </citation>
    <scope>NUCLEOTIDE SEQUENCE</scope>
    <source>
        <strain evidence="8">DUCC4014</strain>
    </source>
</reference>
<evidence type="ECO:0000256" key="3">
    <source>
        <dbReference type="ARBA" id="ARBA00022989"/>
    </source>
</evidence>
<dbReference type="EMBL" id="CP086715">
    <property type="protein sequence ID" value="WOO78383.1"/>
    <property type="molecule type" value="Genomic_DNA"/>
</dbReference>
<keyword evidence="5" id="KW-0175">Coiled coil</keyword>
<protein>
    <submittedName>
        <fullName evidence="8">Secretory carrier-associated membrane protein 4</fullName>
    </submittedName>
</protein>
<dbReference type="RefSeq" id="XP_062624415.1">
    <property type="nucleotide sequence ID" value="XM_062768431.1"/>
</dbReference>
<evidence type="ECO:0000313" key="8">
    <source>
        <dbReference type="EMBL" id="WOO78383.1"/>
    </source>
</evidence>
<feature type="transmembrane region" description="Helical" evidence="7">
    <location>
        <begin position="179"/>
        <end position="204"/>
    </location>
</feature>
<evidence type="ECO:0000256" key="6">
    <source>
        <dbReference type="SAM" id="MobiDB-lite"/>
    </source>
</evidence>
<evidence type="ECO:0000313" key="9">
    <source>
        <dbReference type="Proteomes" id="UP000827549"/>
    </source>
</evidence>
<dbReference type="PANTHER" id="PTHR10687:SF90">
    <property type="entry name" value="SECRETORY CARRIER MEMBRANE PROTEIN"/>
    <property type="match status" value="1"/>
</dbReference>